<dbReference type="CDD" id="cd16963">
    <property type="entry name" value="CCE1"/>
    <property type="match status" value="1"/>
</dbReference>
<evidence type="ECO:0000313" key="3">
    <source>
        <dbReference type="EMBL" id="KAF2235154.1"/>
    </source>
</evidence>
<organism evidence="3 4">
    <name type="scientific">Viridothelium virens</name>
    <name type="common">Speckled blister lichen</name>
    <name type="synonym">Trypethelium virens</name>
    <dbReference type="NCBI Taxonomy" id="1048519"/>
    <lineage>
        <taxon>Eukaryota</taxon>
        <taxon>Fungi</taxon>
        <taxon>Dikarya</taxon>
        <taxon>Ascomycota</taxon>
        <taxon>Pezizomycotina</taxon>
        <taxon>Dothideomycetes</taxon>
        <taxon>Dothideomycetes incertae sedis</taxon>
        <taxon>Trypetheliales</taxon>
        <taxon>Trypetheliaceae</taxon>
        <taxon>Viridothelium</taxon>
    </lineage>
</organism>
<gene>
    <name evidence="3" type="ORF">EV356DRAFT_500749</name>
</gene>
<dbReference type="SUPFAM" id="SSF53098">
    <property type="entry name" value="Ribonuclease H-like"/>
    <property type="match status" value="1"/>
</dbReference>
<dbReference type="InterPro" id="IPR039197">
    <property type="entry name" value="Mrs1/Cce1"/>
</dbReference>
<dbReference type="AlphaFoldDB" id="A0A6A6HAI1"/>
<name>A0A6A6HAI1_VIRVR</name>
<dbReference type="InterPro" id="IPR015242">
    <property type="entry name" value="Ydc2_cat"/>
</dbReference>
<dbReference type="GO" id="GO:0000403">
    <property type="term" value="F:Y-form DNA binding"/>
    <property type="evidence" value="ECO:0007669"/>
    <property type="project" value="TreeGrafter"/>
</dbReference>
<dbReference type="InterPro" id="IPR012337">
    <property type="entry name" value="RNaseH-like_sf"/>
</dbReference>
<dbReference type="InterPro" id="IPR003034">
    <property type="entry name" value="SAP_dom"/>
</dbReference>
<feature type="region of interest" description="Disordered" evidence="1">
    <location>
        <begin position="113"/>
        <end position="133"/>
    </location>
</feature>
<proteinExistence type="predicted"/>
<reference evidence="3" key="1">
    <citation type="journal article" date="2020" name="Stud. Mycol.">
        <title>101 Dothideomycetes genomes: a test case for predicting lifestyles and emergence of pathogens.</title>
        <authorList>
            <person name="Haridas S."/>
            <person name="Albert R."/>
            <person name="Binder M."/>
            <person name="Bloem J."/>
            <person name="Labutti K."/>
            <person name="Salamov A."/>
            <person name="Andreopoulos B."/>
            <person name="Baker S."/>
            <person name="Barry K."/>
            <person name="Bills G."/>
            <person name="Bluhm B."/>
            <person name="Cannon C."/>
            <person name="Castanera R."/>
            <person name="Culley D."/>
            <person name="Daum C."/>
            <person name="Ezra D."/>
            <person name="Gonzalez J."/>
            <person name="Henrissat B."/>
            <person name="Kuo A."/>
            <person name="Liang C."/>
            <person name="Lipzen A."/>
            <person name="Lutzoni F."/>
            <person name="Magnuson J."/>
            <person name="Mondo S."/>
            <person name="Nolan M."/>
            <person name="Ohm R."/>
            <person name="Pangilinan J."/>
            <person name="Park H.-J."/>
            <person name="Ramirez L."/>
            <person name="Alfaro M."/>
            <person name="Sun H."/>
            <person name="Tritt A."/>
            <person name="Yoshinaga Y."/>
            <person name="Zwiers L.-H."/>
            <person name="Turgeon B."/>
            <person name="Goodwin S."/>
            <person name="Spatafora J."/>
            <person name="Crous P."/>
            <person name="Grigoriev I."/>
        </authorList>
    </citation>
    <scope>NUCLEOTIDE SEQUENCE</scope>
    <source>
        <strain evidence="3">Tuck. ex Michener</strain>
    </source>
</reference>
<evidence type="ECO:0000259" key="2">
    <source>
        <dbReference type="PROSITE" id="PS50800"/>
    </source>
</evidence>
<keyword evidence="4" id="KW-1185">Reference proteome</keyword>
<dbReference type="GO" id="GO:0070336">
    <property type="term" value="F:flap-structured DNA binding"/>
    <property type="evidence" value="ECO:0007669"/>
    <property type="project" value="TreeGrafter"/>
</dbReference>
<dbReference type="PANTHER" id="PTHR28072">
    <property type="entry name" value="CRUCIFORM CUTTING ENDONUCLEASE 1, MITOCHONDRIAL-RELATED"/>
    <property type="match status" value="1"/>
</dbReference>
<feature type="domain" description="SAP" evidence="2">
    <location>
        <begin position="9"/>
        <end position="43"/>
    </location>
</feature>
<dbReference type="GO" id="GO:0000402">
    <property type="term" value="F:crossed form four-way junction DNA binding"/>
    <property type="evidence" value="ECO:0007669"/>
    <property type="project" value="TreeGrafter"/>
</dbReference>
<dbReference type="OrthoDB" id="5552842at2759"/>
<protein>
    <submittedName>
        <fullName evidence="3">Ribonuclease H-like protein</fullName>
    </submittedName>
</protein>
<dbReference type="EMBL" id="ML991793">
    <property type="protein sequence ID" value="KAF2235154.1"/>
    <property type="molecule type" value="Genomic_DNA"/>
</dbReference>
<dbReference type="Gene3D" id="3.30.420.10">
    <property type="entry name" value="Ribonuclease H-like superfamily/Ribonuclease H"/>
    <property type="match status" value="1"/>
</dbReference>
<evidence type="ECO:0000313" key="4">
    <source>
        <dbReference type="Proteomes" id="UP000800092"/>
    </source>
</evidence>
<dbReference type="GO" id="GO:0005739">
    <property type="term" value="C:mitochondrion"/>
    <property type="evidence" value="ECO:0007669"/>
    <property type="project" value="TreeGrafter"/>
</dbReference>
<dbReference type="Proteomes" id="UP000800092">
    <property type="component" value="Unassembled WGS sequence"/>
</dbReference>
<accession>A0A6A6HAI1</accession>
<dbReference type="PANTHER" id="PTHR28072:SF1">
    <property type="entry name" value="CRUCIFORM CUTTING ENDONUCLEASE 1, MITOCHONDRIAL-RELATED"/>
    <property type="match status" value="1"/>
</dbReference>
<dbReference type="PROSITE" id="PS50800">
    <property type="entry name" value="SAP"/>
    <property type="match status" value="1"/>
</dbReference>
<feature type="compositionally biased region" description="Polar residues" evidence="1">
    <location>
        <begin position="113"/>
        <end position="127"/>
    </location>
</feature>
<dbReference type="GO" id="GO:0004520">
    <property type="term" value="F:DNA endonuclease activity"/>
    <property type="evidence" value="ECO:0007669"/>
    <property type="project" value="TreeGrafter"/>
</dbReference>
<evidence type="ECO:0000256" key="1">
    <source>
        <dbReference type="SAM" id="MobiDB-lite"/>
    </source>
</evidence>
<dbReference type="InterPro" id="IPR036397">
    <property type="entry name" value="RNaseH_sf"/>
</dbReference>
<sequence length="355" mass="38717">MPKNLLSYLSALKSAQLKHLGLLTGIPTNGTKPELLPRLTSSLPSPLLPQDSPKILSIDLGIRNLGICVVSPTFPPLPSPTSPSLFHFSKVVSPLSSERPKLHIHHWSRTTLSHPSLSSQKTANDSQAPPPASLFTPPHLAPLAYTLVTQSLLPHAASTLLLERQRYRSGGGAAVQEWTVRVNTLEAMVWAIVETLGREIKRRGDGVGEEDKDGGPVPVCWSVEPGRVARFWLDGGIKGHLGDDGIDGGGKGGRRRAADVKREKIGLVRGWLEGREGAPFELGFEEGPERVKDVLLQPPKRRSGKKESETEDAEVMGGIKAGKLDDLADCFLQAATWIQWEWNRRRIINDLQSIG</sequence>
<dbReference type="Pfam" id="PF09159">
    <property type="entry name" value="Ydc2-catalyt"/>
    <property type="match status" value="1"/>
</dbReference>